<evidence type="ECO:0000256" key="5">
    <source>
        <dbReference type="ARBA" id="ARBA00022729"/>
    </source>
</evidence>
<evidence type="ECO:0000313" key="11">
    <source>
        <dbReference type="Proteomes" id="UP000002875"/>
    </source>
</evidence>
<keyword evidence="7 8" id="KW-0998">Cell outer membrane</keyword>
<keyword evidence="6 8" id="KW-0472">Membrane</keyword>
<dbReference type="Gene3D" id="2.170.130.10">
    <property type="entry name" value="TonB-dependent receptor, plug domain"/>
    <property type="match status" value="1"/>
</dbReference>
<accession>A0ABN4APR7</accession>
<dbReference type="SUPFAM" id="SSF49464">
    <property type="entry name" value="Carboxypeptidase regulatory domain-like"/>
    <property type="match status" value="1"/>
</dbReference>
<keyword evidence="11" id="KW-1185">Reference proteome</keyword>
<dbReference type="InterPro" id="IPR039426">
    <property type="entry name" value="TonB-dep_rcpt-like"/>
</dbReference>
<gene>
    <name evidence="10" type="ordered locus">Emtol_3321</name>
</gene>
<keyword evidence="5" id="KW-0732">Signal</keyword>
<keyword evidence="4 8" id="KW-0812">Transmembrane</keyword>
<sequence length="809" mass="91217">MKYKTLYNLLILLFLSLSVSYAQRKYTVSGVIRQSKDNKPLPRAAIYVDETGYGTLSDTLGRYQILVPKGTFNLTVSYQGFFTEHQRIDITNNLSIDIMMDEKANDLEEVVVSANSASQNVKRLETGVTNLNIRNMKKLPTLLGELDIIKSLFSLPGVASVGEGASGFNVRGGNIDQNLILMDNAPVFNASHLMGFFSVFNPDALRDINFYRGGIPAQYGGRTASVLNINLKDANAQKFSGQGGIGLVSSRLMLEAPIIKDKSGDAKASFFIASRFSYVGYLFKLLPQQNIKNTKADFYDITTKFEFRPTTKDKIALTAFTGFDKFKVAGDSLANLEVNASSSLFNWRTTNATASWVHSFNSKLTSKISGVFSRYDANIINPDSVLAFRLESSIVYKNLKADFNFLPSEKQKIDYGLSVINYQIQPGKLSPDNSISQINPITLRNESALESAIYINDEYEFNSKFSILLGLRYSQFINRGTGYLYNYQANLPKSIETLTDSVFYSKGKTTQTYGGLEPRFSAKYSLNERSSIKISLNRMIQYIQLISNTTAALPTARWKSADNYIKPQVADQISIGYFQNLKDNKIEASIEFFYKKLTNVADYKDGSNLILEKFPETAILQGTGRAYGAELYLKKNIGLLTGWMSYTYSQTQFLIKSKFEEETINNGEYFSPNYNKPHIFNLIASYQAAKRISFSTNFTFSTGRPITYPAAKFYVGGLIVPYYANRNQANIPNYVRLDLAMNIDANPYKNKKLKGSWNFSIYNVLNTRNAYSVFFRTQTRYAQYYNKVDIYKLSILGSMIPSISYNFKF</sequence>
<name>A0ABN4APR7_EMTOG</name>
<evidence type="ECO:0000256" key="1">
    <source>
        <dbReference type="ARBA" id="ARBA00004571"/>
    </source>
</evidence>
<keyword evidence="2 8" id="KW-0813">Transport</keyword>
<comment type="subcellular location">
    <subcellularLocation>
        <location evidence="1 8">Cell outer membrane</location>
        <topology evidence="1 8">Multi-pass membrane protein</topology>
    </subcellularLocation>
</comment>
<keyword evidence="10" id="KW-0675">Receptor</keyword>
<evidence type="ECO:0000256" key="2">
    <source>
        <dbReference type="ARBA" id="ARBA00022448"/>
    </source>
</evidence>
<evidence type="ECO:0000256" key="7">
    <source>
        <dbReference type="ARBA" id="ARBA00023237"/>
    </source>
</evidence>
<organism evidence="10 11">
    <name type="scientific">Emticicia oligotrophica (strain DSM 17448 / CIP 109782 / MTCC 6937 / GPTSA100-15)</name>
    <dbReference type="NCBI Taxonomy" id="929562"/>
    <lineage>
        <taxon>Bacteria</taxon>
        <taxon>Pseudomonadati</taxon>
        <taxon>Bacteroidota</taxon>
        <taxon>Cytophagia</taxon>
        <taxon>Cytophagales</taxon>
        <taxon>Leadbetterellaceae</taxon>
        <taxon>Emticicia</taxon>
    </lineage>
</organism>
<dbReference type="PANTHER" id="PTHR30069:SF29">
    <property type="entry name" value="HEMOGLOBIN AND HEMOGLOBIN-HAPTOGLOBIN-BINDING PROTEIN 1-RELATED"/>
    <property type="match status" value="1"/>
</dbReference>
<dbReference type="InterPro" id="IPR012910">
    <property type="entry name" value="Plug_dom"/>
</dbReference>
<comment type="similarity">
    <text evidence="8">Belongs to the TonB-dependent receptor family.</text>
</comment>
<dbReference type="Pfam" id="PF07715">
    <property type="entry name" value="Plug"/>
    <property type="match status" value="1"/>
</dbReference>
<proteinExistence type="inferred from homology"/>
<dbReference type="PANTHER" id="PTHR30069">
    <property type="entry name" value="TONB-DEPENDENT OUTER MEMBRANE RECEPTOR"/>
    <property type="match status" value="1"/>
</dbReference>
<dbReference type="RefSeq" id="WP_015030144.1">
    <property type="nucleotide sequence ID" value="NC_018748.1"/>
</dbReference>
<dbReference type="InterPro" id="IPR036942">
    <property type="entry name" value="Beta-barrel_TonB_sf"/>
</dbReference>
<dbReference type="Pfam" id="PF13715">
    <property type="entry name" value="CarbopepD_reg_2"/>
    <property type="match status" value="1"/>
</dbReference>
<evidence type="ECO:0000256" key="3">
    <source>
        <dbReference type="ARBA" id="ARBA00022452"/>
    </source>
</evidence>
<evidence type="ECO:0000313" key="10">
    <source>
        <dbReference type="EMBL" id="AFK04450.1"/>
    </source>
</evidence>
<dbReference type="PROSITE" id="PS52016">
    <property type="entry name" value="TONB_DEPENDENT_REC_3"/>
    <property type="match status" value="1"/>
</dbReference>
<evidence type="ECO:0000256" key="4">
    <source>
        <dbReference type="ARBA" id="ARBA00022692"/>
    </source>
</evidence>
<protein>
    <submittedName>
        <fullName evidence="10">TonB-dependent receptor plug</fullName>
    </submittedName>
</protein>
<dbReference type="InterPro" id="IPR037066">
    <property type="entry name" value="Plug_dom_sf"/>
</dbReference>
<reference evidence="10 11" key="1">
    <citation type="submission" date="2011-07" db="EMBL/GenBank/DDBJ databases">
        <title>The complete genome of chromosome of Emticicia oligotrophica DSM 17448.</title>
        <authorList>
            <consortium name="US DOE Joint Genome Institute (JGI-PGF)"/>
            <person name="Lucas S."/>
            <person name="Han J."/>
            <person name="Lapidus A."/>
            <person name="Bruce D."/>
            <person name="Goodwin L."/>
            <person name="Pitluck S."/>
            <person name="Peters L."/>
            <person name="Kyrpides N."/>
            <person name="Mavromatis K."/>
            <person name="Ivanova N."/>
            <person name="Ovchinnikova G."/>
            <person name="Teshima H."/>
            <person name="Detter J.C."/>
            <person name="Tapia R."/>
            <person name="Han C."/>
            <person name="Land M."/>
            <person name="Hauser L."/>
            <person name="Markowitz V."/>
            <person name="Cheng J.-F."/>
            <person name="Hugenholtz P."/>
            <person name="Woyke T."/>
            <person name="Wu D."/>
            <person name="Tindall B."/>
            <person name="Pomrenke H."/>
            <person name="Brambilla E."/>
            <person name="Klenk H.-P."/>
            <person name="Eisen J.A."/>
        </authorList>
    </citation>
    <scope>NUCLEOTIDE SEQUENCE [LARGE SCALE GENOMIC DNA]</scope>
    <source>
        <strain evidence="10 11">DSM 17448</strain>
    </source>
</reference>
<evidence type="ECO:0000256" key="6">
    <source>
        <dbReference type="ARBA" id="ARBA00023136"/>
    </source>
</evidence>
<dbReference type="EMBL" id="CP002961">
    <property type="protein sequence ID" value="AFK04450.1"/>
    <property type="molecule type" value="Genomic_DNA"/>
</dbReference>
<feature type="domain" description="TonB-dependent receptor plug" evidence="9">
    <location>
        <begin position="147"/>
        <end position="224"/>
    </location>
</feature>
<evidence type="ECO:0000259" key="9">
    <source>
        <dbReference type="Pfam" id="PF07715"/>
    </source>
</evidence>
<keyword evidence="3 8" id="KW-1134">Transmembrane beta strand</keyword>
<dbReference type="SUPFAM" id="SSF56935">
    <property type="entry name" value="Porins"/>
    <property type="match status" value="1"/>
</dbReference>
<evidence type="ECO:0000256" key="8">
    <source>
        <dbReference type="PROSITE-ProRule" id="PRU01360"/>
    </source>
</evidence>
<dbReference type="Gene3D" id="2.40.170.20">
    <property type="entry name" value="TonB-dependent receptor, beta-barrel domain"/>
    <property type="match status" value="1"/>
</dbReference>
<dbReference type="Proteomes" id="UP000002875">
    <property type="component" value="Chromosome"/>
</dbReference>
<dbReference type="Gene3D" id="2.60.40.1120">
    <property type="entry name" value="Carboxypeptidase-like, regulatory domain"/>
    <property type="match status" value="1"/>
</dbReference>
<dbReference type="InterPro" id="IPR008969">
    <property type="entry name" value="CarboxyPept-like_regulatory"/>
</dbReference>